<protein>
    <submittedName>
        <fullName evidence="3">Cupin domain</fullName>
    </submittedName>
</protein>
<evidence type="ECO:0000313" key="3">
    <source>
        <dbReference type="EMBL" id="REE95833.1"/>
    </source>
</evidence>
<sequence length="143" mass="14946">MRLLHAAALTTLTAATLTMTSETVVAAPRSGATARTVARARVGDRDYVLREIALDPGGSTGWHYHDGPLYARVVRGTLTRTLADCRTTVAHPEGSLIVEPPGPEHVHIGRNLGAVPVLLSTLSIIPVGSPLAHDVPDPGCGYG</sequence>
<evidence type="ECO:0000259" key="2">
    <source>
        <dbReference type="Pfam" id="PF07883"/>
    </source>
</evidence>
<dbReference type="Gene3D" id="2.60.120.10">
    <property type="entry name" value="Jelly Rolls"/>
    <property type="match status" value="1"/>
</dbReference>
<accession>A0A3D9SPE3</accession>
<comment type="caution">
    <text evidence="3">The sequence shown here is derived from an EMBL/GenBank/DDBJ whole genome shotgun (WGS) entry which is preliminary data.</text>
</comment>
<dbReference type="InterPro" id="IPR011051">
    <property type="entry name" value="RmlC_Cupin_sf"/>
</dbReference>
<proteinExistence type="predicted"/>
<dbReference type="Pfam" id="PF07883">
    <property type="entry name" value="Cupin_2"/>
    <property type="match status" value="1"/>
</dbReference>
<keyword evidence="1" id="KW-0732">Signal</keyword>
<feature type="domain" description="Cupin type-2" evidence="2">
    <location>
        <begin position="52"/>
        <end position="119"/>
    </location>
</feature>
<dbReference type="OrthoDB" id="129561at2"/>
<dbReference type="SUPFAM" id="SSF51182">
    <property type="entry name" value="RmlC-like cupins"/>
    <property type="match status" value="1"/>
</dbReference>
<dbReference type="InterPro" id="IPR013096">
    <property type="entry name" value="Cupin_2"/>
</dbReference>
<organism evidence="3 4">
    <name type="scientific">Thermomonospora umbrina</name>
    <dbReference type="NCBI Taxonomy" id="111806"/>
    <lineage>
        <taxon>Bacteria</taxon>
        <taxon>Bacillati</taxon>
        <taxon>Actinomycetota</taxon>
        <taxon>Actinomycetes</taxon>
        <taxon>Streptosporangiales</taxon>
        <taxon>Thermomonosporaceae</taxon>
        <taxon>Thermomonospora</taxon>
    </lineage>
</organism>
<gene>
    <name evidence="3" type="ORF">DFJ69_1246</name>
</gene>
<feature type="chain" id="PRO_5017597622" evidence="1">
    <location>
        <begin position="27"/>
        <end position="143"/>
    </location>
</feature>
<evidence type="ECO:0000313" key="4">
    <source>
        <dbReference type="Proteomes" id="UP000256661"/>
    </source>
</evidence>
<feature type="signal peptide" evidence="1">
    <location>
        <begin position="1"/>
        <end position="26"/>
    </location>
</feature>
<dbReference type="AlphaFoldDB" id="A0A3D9SPE3"/>
<dbReference type="InterPro" id="IPR014710">
    <property type="entry name" value="RmlC-like_jellyroll"/>
</dbReference>
<keyword evidence="4" id="KW-1185">Reference proteome</keyword>
<evidence type="ECO:0000256" key="1">
    <source>
        <dbReference type="SAM" id="SignalP"/>
    </source>
</evidence>
<dbReference type="EMBL" id="QTTT01000001">
    <property type="protein sequence ID" value="REE95833.1"/>
    <property type="molecule type" value="Genomic_DNA"/>
</dbReference>
<reference evidence="3 4" key="1">
    <citation type="submission" date="2018-08" db="EMBL/GenBank/DDBJ databases">
        <title>Sequencing the genomes of 1000 actinobacteria strains.</title>
        <authorList>
            <person name="Klenk H.-P."/>
        </authorList>
    </citation>
    <scope>NUCLEOTIDE SEQUENCE [LARGE SCALE GENOMIC DNA]</scope>
    <source>
        <strain evidence="3 4">DSM 43927</strain>
    </source>
</reference>
<dbReference type="Proteomes" id="UP000256661">
    <property type="component" value="Unassembled WGS sequence"/>
</dbReference>
<name>A0A3D9SPE3_9ACTN</name>
<dbReference type="RefSeq" id="WP_116021572.1">
    <property type="nucleotide sequence ID" value="NZ_QTTT01000001.1"/>
</dbReference>